<evidence type="ECO:0000313" key="2">
    <source>
        <dbReference type="Proteomes" id="UP000527355"/>
    </source>
</evidence>
<keyword evidence="2" id="KW-1185">Reference proteome</keyword>
<organism evidence="1 2">
    <name type="scientific">Myotis myotis</name>
    <name type="common">Greater mouse-eared bat</name>
    <name type="synonym">Vespertilio myotis</name>
    <dbReference type="NCBI Taxonomy" id="51298"/>
    <lineage>
        <taxon>Eukaryota</taxon>
        <taxon>Metazoa</taxon>
        <taxon>Chordata</taxon>
        <taxon>Craniata</taxon>
        <taxon>Vertebrata</taxon>
        <taxon>Euteleostomi</taxon>
        <taxon>Mammalia</taxon>
        <taxon>Eutheria</taxon>
        <taxon>Laurasiatheria</taxon>
        <taxon>Chiroptera</taxon>
        <taxon>Yangochiroptera</taxon>
        <taxon>Vespertilionidae</taxon>
        <taxon>Myotis</taxon>
    </lineage>
</organism>
<gene>
    <name evidence="1" type="ORF">mMyoMyo1_011678</name>
</gene>
<dbReference type="Proteomes" id="UP000527355">
    <property type="component" value="Unassembled WGS sequence"/>
</dbReference>
<name>A0A7J7XHM0_MYOMY</name>
<dbReference type="EMBL" id="JABWUV010000006">
    <property type="protein sequence ID" value="KAF6349122.1"/>
    <property type="molecule type" value="Genomic_DNA"/>
</dbReference>
<dbReference type="AlphaFoldDB" id="A0A7J7XHM0"/>
<comment type="caution">
    <text evidence="1">The sequence shown here is derived from an EMBL/GenBank/DDBJ whole genome shotgun (WGS) entry which is preliminary data.</text>
</comment>
<reference evidence="1 2" key="1">
    <citation type="journal article" date="2020" name="Nature">
        <title>Six reference-quality genomes reveal evolution of bat adaptations.</title>
        <authorList>
            <person name="Jebb D."/>
            <person name="Huang Z."/>
            <person name="Pippel M."/>
            <person name="Hughes G.M."/>
            <person name="Lavrichenko K."/>
            <person name="Devanna P."/>
            <person name="Winkler S."/>
            <person name="Jermiin L.S."/>
            <person name="Skirmuntt E.C."/>
            <person name="Katzourakis A."/>
            <person name="Burkitt-Gray L."/>
            <person name="Ray D.A."/>
            <person name="Sullivan K.A.M."/>
            <person name="Roscito J.G."/>
            <person name="Kirilenko B.M."/>
            <person name="Davalos L.M."/>
            <person name="Corthals A.P."/>
            <person name="Power M.L."/>
            <person name="Jones G."/>
            <person name="Ransome R.D."/>
            <person name="Dechmann D.K.N."/>
            <person name="Locatelli A.G."/>
            <person name="Puechmaille S.J."/>
            <person name="Fedrigo O."/>
            <person name="Jarvis E.D."/>
            <person name="Hiller M."/>
            <person name="Vernes S.C."/>
            <person name="Myers E.W."/>
            <person name="Teeling E.C."/>
        </authorList>
    </citation>
    <scope>NUCLEOTIDE SEQUENCE [LARGE SCALE GENOMIC DNA]</scope>
    <source>
        <strain evidence="1">MMyoMyo1</strain>
        <tissue evidence="1">Flight muscle</tissue>
    </source>
</reference>
<protein>
    <submittedName>
        <fullName evidence="1">Uncharacterized protein</fullName>
    </submittedName>
</protein>
<sequence>MTFVASLATLTWPFPSPRHSSKLFDKNTAQDSIKDKTTETWILLDLDIYKELWVSNMREKEMLNLNRRENPRFKSEKWAQETLRVFCRNGDAECQLFHPRLSTPSPPSSRFKMDGFLNSVSVFIVILHKL</sequence>
<evidence type="ECO:0000313" key="1">
    <source>
        <dbReference type="EMBL" id="KAF6349122.1"/>
    </source>
</evidence>
<proteinExistence type="predicted"/>
<accession>A0A7J7XHM0</accession>